<dbReference type="AlphaFoldDB" id="A0A2A6BEE4"/>
<reference evidence="2" key="1">
    <citation type="journal article" date="2008" name="Nat. Genet.">
        <title>The Pristionchus pacificus genome provides a unique perspective on nematode lifestyle and parasitism.</title>
        <authorList>
            <person name="Dieterich C."/>
            <person name="Clifton S.W."/>
            <person name="Schuster L.N."/>
            <person name="Chinwalla A."/>
            <person name="Delehaunty K."/>
            <person name="Dinkelacker I."/>
            <person name="Fulton L."/>
            <person name="Fulton R."/>
            <person name="Godfrey J."/>
            <person name="Minx P."/>
            <person name="Mitreva M."/>
            <person name="Roeseler W."/>
            <person name="Tian H."/>
            <person name="Witte H."/>
            <person name="Yang S.P."/>
            <person name="Wilson R.K."/>
            <person name="Sommer R.J."/>
        </authorList>
    </citation>
    <scope>NUCLEOTIDE SEQUENCE [LARGE SCALE GENOMIC DNA]</scope>
    <source>
        <strain evidence="2">PS312</strain>
    </source>
</reference>
<sequence>MSYPEFDADFLAAVPANLRKMNRTLLSSNDSSDSLSRDEVRIVIAVLIGTLLLTLFCCCCIIRRIPKNFEMEDKSCSRTVTTTQCETQIV</sequence>
<evidence type="ECO:0000313" key="1">
    <source>
        <dbReference type="EnsemblMetazoa" id="PPA39277.1"/>
    </source>
</evidence>
<accession>A0A8R1USL6</accession>
<dbReference type="EnsemblMetazoa" id="PPA39277.1">
    <property type="protein sequence ID" value="PPA39277.1"/>
    <property type="gene ID" value="WBGene00277646"/>
</dbReference>
<reference evidence="1" key="2">
    <citation type="submission" date="2022-06" db="UniProtKB">
        <authorList>
            <consortium name="EnsemblMetazoa"/>
        </authorList>
    </citation>
    <scope>IDENTIFICATION</scope>
    <source>
        <strain evidence="1">PS312</strain>
    </source>
</reference>
<proteinExistence type="predicted"/>
<keyword evidence="2" id="KW-1185">Reference proteome</keyword>
<name>A0A2A6BEE4_PRIPA</name>
<accession>A0A2A6BEE4</accession>
<protein>
    <submittedName>
        <fullName evidence="1">Uncharacterized protein</fullName>
    </submittedName>
</protein>
<evidence type="ECO:0000313" key="2">
    <source>
        <dbReference type="Proteomes" id="UP000005239"/>
    </source>
</evidence>
<gene>
    <name evidence="1" type="primary">WBGene00277646</name>
</gene>
<dbReference type="Proteomes" id="UP000005239">
    <property type="component" value="Unassembled WGS sequence"/>
</dbReference>
<organism evidence="1 2">
    <name type="scientific">Pristionchus pacificus</name>
    <name type="common">Parasitic nematode worm</name>
    <dbReference type="NCBI Taxonomy" id="54126"/>
    <lineage>
        <taxon>Eukaryota</taxon>
        <taxon>Metazoa</taxon>
        <taxon>Ecdysozoa</taxon>
        <taxon>Nematoda</taxon>
        <taxon>Chromadorea</taxon>
        <taxon>Rhabditida</taxon>
        <taxon>Rhabditina</taxon>
        <taxon>Diplogasteromorpha</taxon>
        <taxon>Diplogasteroidea</taxon>
        <taxon>Neodiplogasteridae</taxon>
        <taxon>Pristionchus</taxon>
    </lineage>
</organism>